<evidence type="ECO:0000313" key="1">
    <source>
        <dbReference type="EMBL" id="AMP02790.1"/>
    </source>
</evidence>
<organism evidence="1 2">
    <name type="scientific">Collimonas pratensis</name>
    <dbReference type="NCBI Taxonomy" id="279113"/>
    <lineage>
        <taxon>Bacteria</taxon>
        <taxon>Pseudomonadati</taxon>
        <taxon>Pseudomonadota</taxon>
        <taxon>Betaproteobacteria</taxon>
        <taxon>Burkholderiales</taxon>
        <taxon>Oxalobacteraceae</taxon>
        <taxon>Collimonas</taxon>
    </lineage>
</organism>
<accession>A0A127PY87</accession>
<reference evidence="1 2" key="1">
    <citation type="submission" date="2015-11" db="EMBL/GenBank/DDBJ databases">
        <title>Exploring the genomic traits of fungus-feeding bacterial genus Collimonas.</title>
        <authorList>
            <person name="Song C."/>
            <person name="Schmidt R."/>
            <person name="de Jager V."/>
            <person name="Krzyzanowska D."/>
            <person name="Jongedijk E."/>
            <person name="Cankar K."/>
            <person name="Beekwilder J."/>
            <person name="van Veen A."/>
            <person name="de Boer W."/>
            <person name="van Veen J.A."/>
            <person name="Garbeva P."/>
        </authorList>
    </citation>
    <scope>NUCLEOTIDE SEQUENCE [LARGE SCALE GENOMIC DNA]</scope>
    <source>
        <strain evidence="1 2">Ter91</strain>
    </source>
</reference>
<name>A0A127PY87_9BURK</name>
<dbReference type="Proteomes" id="UP000074561">
    <property type="component" value="Chromosome"/>
</dbReference>
<dbReference type="STRING" id="279113.CPter91_0391"/>
<proteinExistence type="predicted"/>
<dbReference type="KEGG" id="cpra:CPter91_0391"/>
<evidence type="ECO:0000313" key="2">
    <source>
        <dbReference type="Proteomes" id="UP000074561"/>
    </source>
</evidence>
<dbReference type="EMBL" id="CP013234">
    <property type="protein sequence ID" value="AMP02790.1"/>
    <property type="molecule type" value="Genomic_DNA"/>
</dbReference>
<protein>
    <submittedName>
        <fullName evidence="1">Uncharacterized protein</fullName>
    </submittedName>
</protein>
<sequence>MMMPLWRRAAFVFDGANSQFYGDLPPVLGTKLGSFGIA</sequence>
<gene>
    <name evidence="1" type="ORF">CPter91_0391</name>
</gene>
<dbReference type="PATRIC" id="fig|279113.9.peg.397"/>
<dbReference type="AlphaFoldDB" id="A0A127PY87"/>